<dbReference type="Gene3D" id="2.120.10.30">
    <property type="entry name" value="TolB, C-terminal domain"/>
    <property type="match status" value="2"/>
</dbReference>
<evidence type="ECO:0000256" key="2">
    <source>
        <dbReference type="PROSITE-ProRule" id="PRU00504"/>
    </source>
</evidence>
<dbReference type="PANTHER" id="PTHR24104">
    <property type="entry name" value="E3 UBIQUITIN-PROTEIN LIGASE NHLRC1-RELATED"/>
    <property type="match status" value="1"/>
</dbReference>
<dbReference type="InterPro" id="IPR057739">
    <property type="entry name" value="Glyco_hydro_29_N"/>
</dbReference>
<dbReference type="SUPFAM" id="SSF63829">
    <property type="entry name" value="Calcium-dependent phosphotriesterase"/>
    <property type="match status" value="1"/>
</dbReference>
<dbReference type="InterPro" id="IPR031919">
    <property type="entry name" value="Fucosidase_C"/>
</dbReference>
<name>A0A815HPE9_9BILA</name>
<dbReference type="PANTHER" id="PTHR24104:SF25">
    <property type="entry name" value="PROTEIN LIN-41"/>
    <property type="match status" value="1"/>
</dbReference>
<dbReference type="CDD" id="cd05819">
    <property type="entry name" value="NHL"/>
    <property type="match status" value="1"/>
</dbReference>
<keyword evidence="3" id="KW-0812">Transmembrane</keyword>
<feature type="transmembrane region" description="Helical" evidence="3">
    <location>
        <begin position="314"/>
        <end position="337"/>
    </location>
</feature>
<dbReference type="AlphaFoldDB" id="A0A815HPE9"/>
<feature type="domain" description="Glycoside hydrolase family 29 N-terminal" evidence="4">
    <location>
        <begin position="1"/>
        <end position="47"/>
    </location>
</feature>
<dbReference type="InterPro" id="IPR011042">
    <property type="entry name" value="6-blade_b-propeller_TolB-like"/>
</dbReference>
<dbReference type="Gene3D" id="3.20.20.80">
    <property type="entry name" value="Glycosidases"/>
    <property type="match status" value="1"/>
</dbReference>
<feature type="domain" description="Alpha-L-fucosidase C-terminal" evidence="5">
    <location>
        <begin position="58"/>
        <end position="130"/>
    </location>
</feature>
<dbReference type="Pfam" id="PF01436">
    <property type="entry name" value="NHL"/>
    <property type="match status" value="2"/>
</dbReference>
<feature type="repeat" description="NHL" evidence="2">
    <location>
        <begin position="376"/>
        <end position="407"/>
    </location>
</feature>
<dbReference type="InterPro" id="IPR013780">
    <property type="entry name" value="Glyco_hydro_b"/>
</dbReference>
<evidence type="ECO:0000313" key="6">
    <source>
        <dbReference type="EMBL" id="CAF1355282.1"/>
    </source>
</evidence>
<keyword evidence="3" id="KW-1133">Transmembrane helix</keyword>
<dbReference type="Pfam" id="PF16757">
    <property type="entry name" value="Fucosidase_C"/>
    <property type="match status" value="1"/>
</dbReference>
<evidence type="ECO:0000259" key="5">
    <source>
        <dbReference type="Pfam" id="PF16757"/>
    </source>
</evidence>
<dbReference type="SUPFAM" id="SSF51445">
    <property type="entry name" value="(Trans)glycosidases"/>
    <property type="match status" value="1"/>
</dbReference>
<evidence type="ECO:0000313" key="7">
    <source>
        <dbReference type="Proteomes" id="UP000663870"/>
    </source>
</evidence>
<sequence>MLKEIVITISTGGNALINVGPNMYGKISPIFQERLRQMGSWLQVNGEAIYATKPWKYQNDTINPNVWYTSSKDNKFVYAFLLIWPKDSNEIILGAPLSSPRTIVTLLGSTADSVPWNIASGDRGIVIDASAIKLHLLQKYGIFNRSHLNNSSIDHHFETFSNHNHSSIRKTRSKSIIHATIRPLRTSHPTNNNSIQRNNNKLFSISNIINTDDYRDQSENSSIIQKSSEFQTNSMNFVNVNKIHRHFLLQPQTFENKRNDLYVTVSKIRKFRLKPSKVAHHARKNVWSDNFNTTNDHHQDSKNNQKKLYSKQCLAALIISILLVIAVIITTLLIFLIKPQTTSTSTSSTKVAVLRWNTSGITIAGITTMSGNTSNQLNQPWDLALDWSNALYVTDQRNNRVQKFLMDMSAGTTIAGQANATGGLTLNYLRGPLGIIVDENSNIYVSDNNNDRIVIWSNGATSGSLFAGNGTTGNSINQLDDPYGLAHDPNSDAIYIADYNNHRIMRYFQNNSSGTLVAGGNGNGKNQTQLSLPTAIYFDSLSNSLLIVNTGAHNIVRWVLGESSWTLVAGNINGTAGISSMHLKSPTDVTLDPMGNMYVADRNNQRIQFYPVGETNGTTIAGRTGITGSNSTLFDTPSSIILDNQLNLYVVDRFNHRIQKFLRY</sequence>
<keyword evidence="3" id="KW-0472">Membrane</keyword>
<dbReference type="PROSITE" id="PS51125">
    <property type="entry name" value="NHL"/>
    <property type="match status" value="2"/>
</dbReference>
<comment type="caution">
    <text evidence="6">The sequence shown here is derived from an EMBL/GenBank/DDBJ whole genome shotgun (WGS) entry which is preliminary data.</text>
</comment>
<gene>
    <name evidence="6" type="ORF">JXQ802_LOCUS32316</name>
</gene>
<reference evidence="6" key="1">
    <citation type="submission" date="2021-02" db="EMBL/GenBank/DDBJ databases">
        <authorList>
            <person name="Nowell W R."/>
        </authorList>
    </citation>
    <scope>NUCLEOTIDE SEQUENCE</scope>
</reference>
<dbReference type="InterPro" id="IPR050952">
    <property type="entry name" value="TRIM-NHL_E3_ligases"/>
</dbReference>
<dbReference type="GO" id="GO:0004560">
    <property type="term" value="F:alpha-L-fucosidase activity"/>
    <property type="evidence" value="ECO:0007669"/>
    <property type="project" value="UniProtKB-EC"/>
</dbReference>
<evidence type="ECO:0000256" key="1">
    <source>
        <dbReference type="ARBA" id="ARBA00022737"/>
    </source>
</evidence>
<accession>A0A815HPE9</accession>
<dbReference type="Pfam" id="PF01120">
    <property type="entry name" value="Alpha_L_fucos"/>
    <property type="match status" value="1"/>
</dbReference>
<protein>
    <recommendedName>
        <fullName evidence="8">Alpha-L-fucosidase</fullName>
    </recommendedName>
</protein>
<dbReference type="InterPro" id="IPR001258">
    <property type="entry name" value="NHL_repeat"/>
</dbReference>
<evidence type="ECO:0000259" key="4">
    <source>
        <dbReference type="Pfam" id="PF01120"/>
    </source>
</evidence>
<dbReference type="InterPro" id="IPR017853">
    <property type="entry name" value="GH"/>
</dbReference>
<dbReference type="GO" id="GO:0005975">
    <property type="term" value="P:carbohydrate metabolic process"/>
    <property type="evidence" value="ECO:0007669"/>
    <property type="project" value="InterPro"/>
</dbReference>
<feature type="repeat" description="NHL" evidence="2">
    <location>
        <begin position="582"/>
        <end position="613"/>
    </location>
</feature>
<dbReference type="Proteomes" id="UP000663870">
    <property type="component" value="Unassembled WGS sequence"/>
</dbReference>
<keyword evidence="7" id="KW-1185">Reference proteome</keyword>
<dbReference type="GO" id="GO:0008270">
    <property type="term" value="F:zinc ion binding"/>
    <property type="evidence" value="ECO:0007669"/>
    <property type="project" value="UniProtKB-KW"/>
</dbReference>
<keyword evidence="1" id="KW-0677">Repeat</keyword>
<organism evidence="6 7">
    <name type="scientific">Rotaria sordida</name>
    <dbReference type="NCBI Taxonomy" id="392033"/>
    <lineage>
        <taxon>Eukaryota</taxon>
        <taxon>Metazoa</taxon>
        <taxon>Spiralia</taxon>
        <taxon>Gnathifera</taxon>
        <taxon>Rotifera</taxon>
        <taxon>Eurotatoria</taxon>
        <taxon>Bdelloidea</taxon>
        <taxon>Philodinida</taxon>
        <taxon>Philodinidae</taxon>
        <taxon>Rotaria</taxon>
    </lineage>
</organism>
<dbReference type="EMBL" id="CAJNOL010001417">
    <property type="protein sequence ID" value="CAF1355282.1"/>
    <property type="molecule type" value="Genomic_DNA"/>
</dbReference>
<evidence type="ECO:0008006" key="8">
    <source>
        <dbReference type="Google" id="ProtNLM"/>
    </source>
</evidence>
<evidence type="ECO:0000256" key="3">
    <source>
        <dbReference type="SAM" id="Phobius"/>
    </source>
</evidence>
<proteinExistence type="predicted"/>
<dbReference type="Gene3D" id="2.60.40.1180">
    <property type="entry name" value="Golgi alpha-mannosidase II"/>
    <property type="match status" value="1"/>
</dbReference>